<keyword evidence="3" id="KW-1185">Reference proteome</keyword>
<organism evidence="2 3">
    <name type="scientific">Luteimonas lutimaris</name>
    <dbReference type="NCBI Taxonomy" id="698645"/>
    <lineage>
        <taxon>Bacteria</taxon>
        <taxon>Pseudomonadati</taxon>
        <taxon>Pseudomonadota</taxon>
        <taxon>Gammaproteobacteria</taxon>
        <taxon>Lysobacterales</taxon>
        <taxon>Lysobacteraceae</taxon>
        <taxon>Luteimonas</taxon>
    </lineage>
</organism>
<dbReference type="SUPFAM" id="SSF47473">
    <property type="entry name" value="EF-hand"/>
    <property type="match status" value="1"/>
</dbReference>
<evidence type="ECO:0000256" key="1">
    <source>
        <dbReference type="SAM" id="MobiDB-lite"/>
    </source>
</evidence>
<gene>
    <name evidence="2" type="ORF">GCM10022229_18100</name>
</gene>
<evidence type="ECO:0000313" key="3">
    <source>
        <dbReference type="Proteomes" id="UP001501727"/>
    </source>
</evidence>
<proteinExistence type="predicted"/>
<feature type="compositionally biased region" description="Pro residues" evidence="1">
    <location>
        <begin position="1"/>
        <end position="16"/>
    </location>
</feature>
<accession>A0ABP7MLT6</accession>
<comment type="caution">
    <text evidence="2">The sequence shown here is derived from an EMBL/GenBank/DDBJ whole genome shotgun (WGS) entry which is preliminary data.</text>
</comment>
<protein>
    <recommendedName>
        <fullName evidence="4">EF-hand domain-containing protein</fullName>
    </recommendedName>
</protein>
<feature type="compositionally biased region" description="Pro residues" evidence="1">
    <location>
        <begin position="24"/>
        <end position="43"/>
    </location>
</feature>
<dbReference type="Proteomes" id="UP001501727">
    <property type="component" value="Unassembled WGS sequence"/>
</dbReference>
<evidence type="ECO:0008006" key="4">
    <source>
        <dbReference type="Google" id="ProtNLM"/>
    </source>
</evidence>
<feature type="region of interest" description="Disordered" evidence="1">
    <location>
        <begin position="1"/>
        <end position="63"/>
    </location>
</feature>
<dbReference type="EMBL" id="BAAAZU010000008">
    <property type="protein sequence ID" value="GAA3924595.1"/>
    <property type="molecule type" value="Genomic_DNA"/>
</dbReference>
<name>A0ABP7MLT6_9GAMM</name>
<sequence>MCPAPPPFPIVEPPLPRDTLMSPPIRPIPLPDPPLPPQFPTPPTEVSRPPGVPYGTGPDGQPKSEAQLLAEFKAALNLANANGDLSTLDAVDNFRQTLTPELQREYDAQLEALRNDPRIEFQYEPGVERNPALEDMTLRGMAAATFGNPGIMDSTIAEAVRNNDTYNGGPEGDGHMVLRFYDGPALTDDGSEAAGWAMYGAGHIRMDANYTISALSKGDSVPQHEFSHFMQGYSQREGQDSIFPGDFPYEDEMLSALASTDFVERGGETWPDLQNRFRQYPETLAAEHPEIYRMMAEYAGYDPLTRQSSPPVRLDGTGDVQSASTTLQQYFSQVGGGDDYITVGELQRMLDNPNFDLPTEVRAAAAFLLSSPTARFVVDTASNGNADVDGRISLGDLQAVDSLVDSREYAYFLLDTASGVGGRDGYISRNDVMAALSDPGIPPEIRGQIQDILQNNPQLHLGFGVRY</sequence>
<reference evidence="3" key="1">
    <citation type="journal article" date="2019" name="Int. J. Syst. Evol. Microbiol.">
        <title>The Global Catalogue of Microorganisms (GCM) 10K type strain sequencing project: providing services to taxonomists for standard genome sequencing and annotation.</title>
        <authorList>
            <consortium name="The Broad Institute Genomics Platform"/>
            <consortium name="The Broad Institute Genome Sequencing Center for Infectious Disease"/>
            <person name="Wu L."/>
            <person name="Ma J."/>
        </authorList>
    </citation>
    <scope>NUCLEOTIDE SEQUENCE [LARGE SCALE GENOMIC DNA]</scope>
    <source>
        <strain evidence="3">JCM 16916</strain>
    </source>
</reference>
<dbReference type="InterPro" id="IPR011992">
    <property type="entry name" value="EF-hand-dom_pair"/>
</dbReference>
<evidence type="ECO:0000313" key="2">
    <source>
        <dbReference type="EMBL" id="GAA3924595.1"/>
    </source>
</evidence>